<feature type="non-terminal residue" evidence="1">
    <location>
        <position position="1"/>
    </location>
</feature>
<dbReference type="EMBL" id="GABZ01003077">
    <property type="protein sequence ID" value="JAA50448.1"/>
    <property type="molecule type" value="mRNA"/>
</dbReference>
<protein>
    <submittedName>
        <fullName evidence="1">Uncharacterized protein</fullName>
    </submittedName>
</protein>
<proteinExistence type="evidence at transcript level"/>
<accession>K9IQ75</accession>
<organism evidence="1">
    <name type="scientific">Desmodus rotundus</name>
    <name type="common">Vampire bat</name>
    <dbReference type="NCBI Taxonomy" id="9430"/>
    <lineage>
        <taxon>Eukaryota</taxon>
        <taxon>Metazoa</taxon>
        <taxon>Chordata</taxon>
        <taxon>Craniata</taxon>
        <taxon>Vertebrata</taxon>
        <taxon>Euteleostomi</taxon>
        <taxon>Mammalia</taxon>
        <taxon>Eutheria</taxon>
        <taxon>Laurasiatheria</taxon>
        <taxon>Chiroptera</taxon>
        <taxon>Yangochiroptera</taxon>
        <taxon>Phyllostomidae</taxon>
        <taxon>Desmodontinae</taxon>
        <taxon>Desmodus</taxon>
    </lineage>
</organism>
<dbReference type="AlphaFoldDB" id="K9IQ75"/>
<name>K9IQ75_DESRO</name>
<reference evidence="1" key="1">
    <citation type="submission" date="2012-11" db="EMBL/GenBank/DDBJ databases">
        <title>The Vampirome: Transcriptome and Proteome Analysis of the Submandibular and Accessory Glands of the Vampire Bat and Vector of Human Rabies, Desmodus rotundus.</title>
        <authorList>
            <person name="Francischetti I.M.B."/>
            <person name="Assumpcao T.C.F."/>
            <person name="Ma D."/>
            <person name="Vicente E.C."/>
            <person name="Ribeiro J.M.C."/>
        </authorList>
    </citation>
    <scope>NUCLEOTIDE SEQUENCE</scope>
    <source>
        <tissue evidence="1">Salivary gland</tissue>
    </source>
</reference>
<sequence>FLERPEGRERERGREKSMCERNKLPLALPLLGTWPTIQACALTGNRTSNLLVCRPARNILSHTSQGDFCFCFYIFLKRIRKLCNSSFSFSCLCKAAPKQYVLIN</sequence>
<evidence type="ECO:0000313" key="1">
    <source>
        <dbReference type="EMBL" id="JAA50448.1"/>
    </source>
</evidence>